<dbReference type="AlphaFoldDB" id="A0A0L0UIS3"/>
<keyword evidence="3" id="KW-1185">Reference proteome</keyword>
<dbReference type="EMBL" id="AJIL01007833">
    <property type="protein sequence ID" value="KNE86850.1"/>
    <property type="molecule type" value="Genomic_DNA"/>
</dbReference>
<feature type="compositionally biased region" description="Acidic residues" evidence="1">
    <location>
        <begin position="86"/>
        <end position="109"/>
    </location>
</feature>
<protein>
    <submittedName>
        <fullName evidence="2">Uncharacterized protein</fullName>
    </submittedName>
</protein>
<gene>
    <name evidence="2" type="ORF">PSTG_19783</name>
</gene>
<proteinExistence type="predicted"/>
<name>A0A0L0UIS3_9BASI</name>
<evidence type="ECO:0000313" key="2">
    <source>
        <dbReference type="EMBL" id="KNE86850.1"/>
    </source>
</evidence>
<sequence>MVAALEENWVRLIGPPAPRNEPVGLESDDTNPQGTDRSKSTAGPPPLKKRKLDDTSHVEVEPTAEEAIPPKTRPPRTKRIPVIVDSTDEEDCDDEDYEEEEEQEEELEELERNLNDEEEDAEQR</sequence>
<dbReference type="OrthoDB" id="2507286at2759"/>
<feature type="region of interest" description="Disordered" evidence="1">
    <location>
        <begin position="1"/>
        <end position="124"/>
    </location>
</feature>
<feature type="compositionally biased region" description="Basic and acidic residues" evidence="1">
    <location>
        <begin position="51"/>
        <end position="60"/>
    </location>
</feature>
<organism evidence="2 3">
    <name type="scientific">Puccinia striiformis f. sp. tritici PST-78</name>
    <dbReference type="NCBI Taxonomy" id="1165861"/>
    <lineage>
        <taxon>Eukaryota</taxon>
        <taxon>Fungi</taxon>
        <taxon>Dikarya</taxon>
        <taxon>Basidiomycota</taxon>
        <taxon>Pucciniomycotina</taxon>
        <taxon>Pucciniomycetes</taxon>
        <taxon>Pucciniales</taxon>
        <taxon>Pucciniaceae</taxon>
        <taxon>Puccinia</taxon>
    </lineage>
</organism>
<accession>A0A0L0UIS3</accession>
<reference evidence="3" key="1">
    <citation type="submission" date="2014-03" db="EMBL/GenBank/DDBJ databases">
        <title>The Genome Sequence of Puccinia striiformis f. sp. tritici PST-78.</title>
        <authorList>
            <consortium name="The Broad Institute Genome Sequencing Platform"/>
            <person name="Cuomo C."/>
            <person name="Hulbert S."/>
            <person name="Chen X."/>
            <person name="Walker B."/>
            <person name="Young S.K."/>
            <person name="Zeng Q."/>
            <person name="Gargeya S."/>
            <person name="Fitzgerald M."/>
            <person name="Haas B."/>
            <person name="Abouelleil A."/>
            <person name="Alvarado L."/>
            <person name="Arachchi H.M."/>
            <person name="Berlin A.M."/>
            <person name="Chapman S.B."/>
            <person name="Goldberg J."/>
            <person name="Griggs A."/>
            <person name="Gujja S."/>
            <person name="Hansen M."/>
            <person name="Howarth C."/>
            <person name="Imamovic A."/>
            <person name="Larimer J."/>
            <person name="McCowan C."/>
            <person name="Montmayeur A."/>
            <person name="Murphy C."/>
            <person name="Neiman D."/>
            <person name="Pearson M."/>
            <person name="Priest M."/>
            <person name="Roberts A."/>
            <person name="Saif S."/>
            <person name="Shea T."/>
            <person name="Sisk P."/>
            <person name="Sykes S."/>
            <person name="Wortman J."/>
            <person name="Nusbaum C."/>
            <person name="Birren B."/>
        </authorList>
    </citation>
    <scope>NUCLEOTIDE SEQUENCE [LARGE SCALE GENOMIC DNA]</scope>
    <source>
        <strain evidence="3">race PST-78</strain>
    </source>
</reference>
<evidence type="ECO:0000313" key="3">
    <source>
        <dbReference type="Proteomes" id="UP000054564"/>
    </source>
</evidence>
<comment type="caution">
    <text evidence="2">The sequence shown here is derived from an EMBL/GenBank/DDBJ whole genome shotgun (WGS) entry which is preliminary data.</text>
</comment>
<dbReference type="Proteomes" id="UP000054564">
    <property type="component" value="Unassembled WGS sequence"/>
</dbReference>
<evidence type="ECO:0000256" key="1">
    <source>
        <dbReference type="SAM" id="MobiDB-lite"/>
    </source>
</evidence>